<evidence type="ECO:0000256" key="3">
    <source>
        <dbReference type="ARBA" id="ARBA00004632"/>
    </source>
</evidence>
<evidence type="ECO:0000256" key="12">
    <source>
        <dbReference type="ARBA" id="ARBA00023273"/>
    </source>
</evidence>
<evidence type="ECO:0000259" key="24">
    <source>
        <dbReference type="Pfam" id="PF03061"/>
    </source>
</evidence>
<evidence type="ECO:0000256" key="23">
    <source>
        <dbReference type="ARBA" id="ARBA00048180"/>
    </source>
</evidence>
<accession>A0ABN1ZNK6</accession>
<evidence type="ECO:0000256" key="11">
    <source>
        <dbReference type="ARBA" id="ARBA00023136"/>
    </source>
</evidence>
<dbReference type="EC" id="3.1.2.2" evidence="16"/>
<dbReference type="PANTHER" id="PTHR12418:SF19">
    <property type="entry name" value="ACYL-COENZYME A THIOESTERASE THEM4"/>
    <property type="match status" value="1"/>
</dbReference>
<comment type="catalytic activity">
    <reaction evidence="22">
        <text>dodecanoyl-CoA + H2O = dodecanoate + CoA + H(+)</text>
        <dbReference type="Rhea" id="RHEA:30135"/>
        <dbReference type="ChEBI" id="CHEBI:15377"/>
        <dbReference type="ChEBI" id="CHEBI:15378"/>
        <dbReference type="ChEBI" id="CHEBI:18262"/>
        <dbReference type="ChEBI" id="CHEBI:57287"/>
        <dbReference type="ChEBI" id="CHEBI:57375"/>
    </reaction>
    <physiologicalReaction direction="left-to-right" evidence="22">
        <dbReference type="Rhea" id="RHEA:30136"/>
    </physiologicalReaction>
</comment>
<keyword evidence="5" id="KW-0963">Cytoplasm</keyword>
<evidence type="ECO:0000313" key="26">
    <source>
        <dbReference type="Proteomes" id="UP001500842"/>
    </source>
</evidence>
<keyword evidence="4" id="KW-1003">Cell membrane</keyword>
<keyword evidence="8" id="KW-0276">Fatty acid metabolism</keyword>
<comment type="subcellular location">
    <subcellularLocation>
        <location evidence="3">Cell projection</location>
        <location evidence="3">Ruffle membrane</location>
    </subcellularLocation>
    <subcellularLocation>
        <location evidence="2">Cytoplasm</location>
    </subcellularLocation>
    <subcellularLocation>
        <location evidence="1">Membrane</location>
        <topology evidence="1">Peripheral membrane protein</topology>
    </subcellularLocation>
</comment>
<keyword evidence="12" id="KW-0966">Cell projection</keyword>
<evidence type="ECO:0000256" key="15">
    <source>
        <dbReference type="ARBA" id="ARBA00038456"/>
    </source>
</evidence>
<reference evidence="25 26" key="1">
    <citation type="journal article" date="2019" name="Int. J. Syst. Evol. Microbiol.">
        <title>The Global Catalogue of Microorganisms (GCM) 10K type strain sequencing project: providing services to taxonomists for standard genome sequencing and annotation.</title>
        <authorList>
            <consortium name="The Broad Institute Genomics Platform"/>
            <consortium name="The Broad Institute Genome Sequencing Center for Infectious Disease"/>
            <person name="Wu L."/>
            <person name="Ma J."/>
        </authorList>
    </citation>
    <scope>NUCLEOTIDE SEQUENCE [LARGE SCALE GENOMIC DNA]</scope>
    <source>
        <strain evidence="25 26">JCM 14942</strain>
    </source>
</reference>
<dbReference type="InterPro" id="IPR006683">
    <property type="entry name" value="Thioestr_dom"/>
</dbReference>
<comment type="similarity">
    <text evidence="15">Belongs to the THEM4/THEM5 thioesterase family.</text>
</comment>
<keyword evidence="9" id="KW-0809">Transit peptide</keyword>
<comment type="catalytic activity">
    <reaction evidence="23">
        <text>tetradecanoyl-CoA + H2O = tetradecanoate + CoA + H(+)</text>
        <dbReference type="Rhea" id="RHEA:40119"/>
        <dbReference type="ChEBI" id="CHEBI:15377"/>
        <dbReference type="ChEBI" id="CHEBI:15378"/>
        <dbReference type="ChEBI" id="CHEBI:30807"/>
        <dbReference type="ChEBI" id="CHEBI:57287"/>
        <dbReference type="ChEBI" id="CHEBI:57385"/>
    </reaction>
    <physiologicalReaction direction="left-to-right" evidence="23">
        <dbReference type="Rhea" id="RHEA:40120"/>
    </physiologicalReaction>
</comment>
<sequence>MVCTAGPAASGALSVMRETLGMTMEMFIHDETPTDEVDRREKVLSGLADSVRDLVDATIRSTVPDDELAAVRAEVAALAARLRRQQLPGPAGVHYNSEGRSWNWGNAVVGLGNAVAPPVEIVHDAFGSAYAEMTLGAAYEGPPGMVHGGVSALMLDQIMGETASGFKRLTMTGTLTLRYRRPLPLGPVRMDARIAGEEGRKITVEARIGVPGEDTAVEATGLFLIPRWASVDETEQGWSRSAEG</sequence>
<dbReference type="Proteomes" id="UP001500842">
    <property type="component" value="Unassembled WGS sequence"/>
</dbReference>
<evidence type="ECO:0000256" key="7">
    <source>
        <dbReference type="ARBA" id="ARBA00022801"/>
    </source>
</evidence>
<proteinExistence type="inferred from homology"/>
<keyword evidence="26" id="KW-1185">Reference proteome</keyword>
<evidence type="ECO:0000256" key="2">
    <source>
        <dbReference type="ARBA" id="ARBA00004496"/>
    </source>
</evidence>
<evidence type="ECO:0000256" key="13">
    <source>
        <dbReference type="ARBA" id="ARBA00035852"/>
    </source>
</evidence>
<evidence type="ECO:0000256" key="17">
    <source>
        <dbReference type="ARBA" id="ARBA00040123"/>
    </source>
</evidence>
<evidence type="ECO:0000256" key="18">
    <source>
        <dbReference type="ARBA" id="ARBA00043210"/>
    </source>
</evidence>
<evidence type="ECO:0000256" key="5">
    <source>
        <dbReference type="ARBA" id="ARBA00022490"/>
    </source>
</evidence>
<evidence type="ECO:0000256" key="6">
    <source>
        <dbReference type="ARBA" id="ARBA00022703"/>
    </source>
</evidence>
<evidence type="ECO:0000256" key="22">
    <source>
        <dbReference type="ARBA" id="ARBA00048074"/>
    </source>
</evidence>
<evidence type="ECO:0000256" key="20">
    <source>
        <dbReference type="ARBA" id="ARBA00047734"/>
    </source>
</evidence>
<evidence type="ECO:0000256" key="4">
    <source>
        <dbReference type="ARBA" id="ARBA00022475"/>
    </source>
</evidence>
<evidence type="ECO:0000313" key="25">
    <source>
        <dbReference type="EMBL" id="GAA1501537.1"/>
    </source>
</evidence>
<feature type="domain" description="Thioesterase" evidence="24">
    <location>
        <begin position="144"/>
        <end position="208"/>
    </location>
</feature>
<dbReference type="EMBL" id="BAAAOR010000001">
    <property type="protein sequence ID" value="GAA1501537.1"/>
    <property type="molecule type" value="Genomic_DNA"/>
</dbReference>
<protein>
    <recommendedName>
        <fullName evidence="17">Acyl-coenzyme A thioesterase THEM4</fullName>
        <ecNumber evidence="16">3.1.2.2</ecNumber>
    </recommendedName>
    <alternativeName>
        <fullName evidence="18">Thioesterase superfamily member 4</fullName>
    </alternativeName>
</protein>
<evidence type="ECO:0000256" key="9">
    <source>
        <dbReference type="ARBA" id="ARBA00022946"/>
    </source>
</evidence>
<dbReference type="SUPFAM" id="SSF54637">
    <property type="entry name" value="Thioesterase/thiol ester dehydrase-isomerase"/>
    <property type="match status" value="1"/>
</dbReference>
<keyword evidence="6" id="KW-0053">Apoptosis</keyword>
<name>A0ABN1ZNK6_9ACTN</name>
<evidence type="ECO:0000256" key="14">
    <source>
        <dbReference type="ARBA" id="ARBA00037002"/>
    </source>
</evidence>
<dbReference type="Gene3D" id="3.10.129.10">
    <property type="entry name" value="Hotdog Thioesterase"/>
    <property type="match status" value="1"/>
</dbReference>
<evidence type="ECO:0000256" key="21">
    <source>
        <dbReference type="ARBA" id="ARBA00047969"/>
    </source>
</evidence>
<comment type="catalytic activity">
    <reaction evidence="20">
        <text>hexadecanoyl-CoA + H2O = hexadecanoate + CoA + H(+)</text>
        <dbReference type="Rhea" id="RHEA:16645"/>
        <dbReference type="ChEBI" id="CHEBI:7896"/>
        <dbReference type="ChEBI" id="CHEBI:15377"/>
        <dbReference type="ChEBI" id="CHEBI:15378"/>
        <dbReference type="ChEBI" id="CHEBI:57287"/>
        <dbReference type="ChEBI" id="CHEBI:57379"/>
        <dbReference type="EC" id="3.1.2.2"/>
    </reaction>
    <physiologicalReaction direction="left-to-right" evidence="20">
        <dbReference type="Rhea" id="RHEA:16646"/>
    </physiologicalReaction>
</comment>
<gene>
    <name evidence="25" type="ORF">GCM10009788_00080</name>
</gene>
<evidence type="ECO:0000256" key="8">
    <source>
        <dbReference type="ARBA" id="ARBA00022832"/>
    </source>
</evidence>
<comment type="catalytic activity">
    <reaction evidence="14">
        <text>(9Z)-octadecenoyl-CoA + H2O = (9Z)-octadecenoate + CoA + H(+)</text>
        <dbReference type="Rhea" id="RHEA:40139"/>
        <dbReference type="ChEBI" id="CHEBI:15377"/>
        <dbReference type="ChEBI" id="CHEBI:15378"/>
        <dbReference type="ChEBI" id="CHEBI:30823"/>
        <dbReference type="ChEBI" id="CHEBI:57287"/>
        <dbReference type="ChEBI" id="CHEBI:57387"/>
    </reaction>
    <physiologicalReaction direction="left-to-right" evidence="14">
        <dbReference type="Rhea" id="RHEA:40140"/>
    </physiologicalReaction>
</comment>
<evidence type="ECO:0000256" key="1">
    <source>
        <dbReference type="ARBA" id="ARBA00004170"/>
    </source>
</evidence>
<comment type="catalytic activity">
    <reaction evidence="19">
        <text>octanoyl-CoA + H2O = octanoate + CoA + H(+)</text>
        <dbReference type="Rhea" id="RHEA:30143"/>
        <dbReference type="ChEBI" id="CHEBI:15377"/>
        <dbReference type="ChEBI" id="CHEBI:15378"/>
        <dbReference type="ChEBI" id="CHEBI:25646"/>
        <dbReference type="ChEBI" id="CHEBI:57287"/>
        <dbReference type="ChEBI" id="CHEBI:57386"/>
    </reaction>
    <physiologicalReaction direction="left-to-right" evidence="19">
        <dbReference type="Rhea" id="RHEA:30144"/>
    </physiologicalReaction>
</comment>
<comment type="catalytic activity">
    <reaction evidence="21">
        <text>decanoyl-CoA + H2O = decanoate + CoA + H(+)</text>
        <dbReference type="Rhea" id="RHEA:40059"/>
        <dbReference type="ChEBI" id="CHEBI:15377"/>
        <dbReference type="ChEBI" id="CHEBI:15378"/>
        <dbReference type="ChEBI" id="CHEBI:27689"/>
        <dbReference type="ChEBI" id="CHEBI:57287"/>
        <dbReference type="ChEBI" id="CHEBI:61430"/>
    </reaction>
    <physiologicalReaction direction="left-to-right" evidence="21">
        <dbReference type="Rhea" id="RHEA:40060"/>
    </physiologicalReaction>
</comment>
<comment type="caution">
    <text evidence="25">The sequence shown here is derived from an EMBL/GenBank/DDBJ whole genome shotgun (WGS) entry which is preliminary data.</text>
</comment>
<evidence type="ECO:0000256" key="10">
    <source>
        <dbReference type="ARBA" id="ARBA00023098"/>
    </source>
</evidence>
<evidence type="ECO:0000256" key="16">
    <source>
        <dbReference type="ARBA" id="ARBA00038848"/>
    </source>
</evidence>
<keyword evidence="11" id="KW-0472">Membrane</keyword>
<dbReference type="InterPro" id="IPR029069">
    <property type="entry name" value="HotDog_dom_sf"/>
</dbReference>
<organism evidence="25 26">
    <name type="scientific">Nocardioides humi</name>
    <dbReference type="NCBI Taxonomy" id="449461"/>
    <lineage>
        <taxon>Bacteria</taxon>
        <taxon>Bacillati</taxon>
        <taxon>Actinomycetota</taxon>
        <taxon>Actinomycetes</taxon>
        <taxon>Propionibacteriales</taxon>
        <taxon>Nocardioidaceae</taxon>
        <taxon>Nocardioides</taxon>
    </lineage>
</organism>
<dbReference type="CDD" id="cd03443">
    <property type="entry name" value="PaaI_thioesterase"/>
    <property type="match status" value="1"/>
</dbReference>
<keyword evidence="10" id="KW-0443">Lipid metabolism</keyword>
<dbReference type="InterPro" id="IPR052365">
    <property type="entry name" value="THEM4/THEM5_acyl-CoA_thioest"/>
</dbReference>
<dbReference type="Pfam" id="PF03061">
    <property type="entry name" value="4HBT"/>
    <property type="match status" value="1"/>
</dbReference>
<evidence type="ECO:0000256" key="19">
    <source>
        <dbReference type="ARBA" id="ARBA00047588"/>
    </source>
</evidence>
<keyword evidence="7" id="KW-0378">Hydrolase</keyword>
<dbReference type="PANTHER" id="PTHR12418">
    <property type="entry name" value="ACYL-COENZYME A THIOESTERASE THEM4"/>
    <property type="match status" value="1"/>
</dbReference>
<comment type="catalytic activity">
    <reaction evidence="13">
        <text>(5Z,8Z,11Z,14Z)-eicosatetraenoyl-CoA + H2O = (5Z,8Z,11Z,14Z)-eicosatetraenoate + CoA + H(+)</text>
        <dbReference type="Rhea" id="RHEA:40151"/>
        <dbReference type="ChEBI" id="CHEBI:15377"/>
        <dbReference type="ChEBI" id="CHEBI:15378"/>
        <dbReference type="ChEBI" id="CHEBI:32395"/>
        <dbReference type="ChEBI" id="CHEBI:57287"/>
        <dbReference type="ChEBI" id="CHEBI:57368"/>
    </reaction>
    <physiologicalReaction direction="left-to-right" evidence="13">
        <dbReference type="Rhea" id="RHEA:40152"/>
    </physiologicalReaction>
</comment>